<dbReference type="GO" id="GO:0007017">
    <property type="term" value="P:microtubule-based process"/>
    <property type="evidence" value="ECO:0007669"/>
    <property type="project" value="InterPro"/>
</dbReference>
<evidence type="ECO:0000256" key="1">
    <source>
        <dbReference type="ARBA" id="ARBA00004496"/>
    </source>
</evidence>
<comment type="similarity">
    <text evidence="2">Belongs to the dynactin subunit 2 family.</text>
</comment>
<reference evidence="6 7" key="1">
    <citation type="submission" date="2015-07" db="EMBL/GenBank/DDBJ databases">
        <title>The genome of Melipona quadrifasciata.</title>
        <authorList>
            <person name="Pan H."/>
            <person name="Kapheim K."/>
        </authorList>
    </citation>
    <scope>NUCLEOTIDE SEQUENCE [LARGE SCALE GENOMIC DNA]</scope>
    <source>
        <strain evidence="6">0111107301</strain>
        <tissue evidence="6">Whole body</tissue>
    </source>
</reference>
<dbReference type="GO" id="GO:0005737">
    <property type="term" value="C:cytoplasm"/>
    <property type="evidence" value="ECO:0007669"/>
    <property type="project" value="UniProtKB-SubCell"/>
</dbReference>
<dbReference type="AlphaFoldDB" id="A0A0N0BE58"/>
<evidence type="ECO:0000256" key="3">
    <source>
        <dbReference type="ARBA" id="ARBA00022490"/>
    </source>
</evidence>
<dbReference type="OrthoDB" id="4977at2759"/>
<dbReference type="InterPro" id="IPR028133">
    <property type="entry name" value="Dynamitin"/>
</dbReference>
<dbReference type="Proteomes" id="UP000053105">
    <property type="component" value="Unassembled WGS sequence"/>
</dbReference>
<accession>A0A0N0BE58</accession>
<dbReference type="EMBL" id="KQ435840">
    <property type="protein sequence ID" value="KOX71404.1"/>
    <property type="molecule type" value="Genomic_DNA"/>
</dbReference>
<dbReference type="PANTHER" id="PTHR15346">
    <property type="entry name" value="DYNACTIN SUBUNIT"/>
    <property type="match status" value="1"/>
</dbReference>
<keyword evidence="7" id="KW-1185">Reference proteome</keyword>
<comment type="subcellular location">
    <subcellularLocation>
        <location evidence="1">Cytoplasm</location>
    </subcellularLocation>
</comment>
<sequence>MADPKYADLPGIAYDQVDVYETTDLPESEQFQLYPEDETDSIEKLHISATEAFNKFKSKHLLNKEVDFSDRVSLKARTGYKFGDWELPGEGEKETLIQKYQRLQCEIKELYEEINELKEKSKEEEVKSVADIISQVQLLEKQLDSLKLEECLGADLVASLSDPQGTRMKQLISQIEAFKQTSILTSETDSKAQNAKDDKTAEPGILKYQMMYLPEKARMQEAARIALLEQRLCNLESVIGTTSDKLSKFSQNLKGQGVMEALQELGAKAALLDTYQLDIIESRLATLIHRMDNITQKKAALTLDSEQEQKISEMYDIMKQTETMTQILPQTVNRMLALNTIHQQAATFNKSLTRLEELQSQITSDLESNKSLLKGVQESFASNLEIIKNNIESLDERIKKLSK</sequence>
<proteinExistence type="inferred from homology"/>
<evidence type="ECO:0000256" key="5">
    <source>
        <dbReference type="SAM" id="Coils"/>
    </source>
</evidence>
<protein>
    <submittedName>
        <fullName evidence="6">Putative dynactin subunit 2</fullName>
    </submittedName>
</protein>
<gene>
    <name evidence="6" type="ORF">WN51_01677</name>
</gene>
<name>A0A0N0BE58_9HYME</name>
<dbReference type="STRING" id="166423.A0A0N0BE58"/>
<evidence type="ECO:0000256" key="4">
    <source>
        <dbReference type="ARBA" id="ARBA00023017"/>
    </source>
</evidence>
<evidence type="ECO:0000313" key="6">
    <source>
        <dbReference type="EMBL" id="KOX71404.1"/>
    </source>
</evidence>
<keyword evidence="3" id="KW-0963">Cytoplasm</keyword>
<feature type="coiled-coil region" evidence="5">
    <location>
        <begin position="93"/>
        <end position="149"/>
    </location>
</feature>
<dbReference type="GO" id="GO:0030286">
    <property type="term" value="C:dynein complex"/>
    <property type="evidence" value="ECO:0007669"/>
    <property type="project" value="UniProtKB-KW"/>
</dbReference>
<dbReference type="Pfam" id="PF04912">
    <property type="entry name" value="Dynamitin"/>
    <property type="match status" value="1"/>
</dbReference>
<evidence type="ECO:0000256" key="2">
    <source>
        <dbReference type="ARBA" id="ARBA00006176"/>
    </source>
</evidence>
<keyword evidence="5" id="KW-0175">Coiled coil</keyword>
<dbReference type="GO" id="GO:0005869">
    <property type="term" value="C:dynactin complex"/>
    <property type="evidence" value="ECO:0007669"/>
    <property type="project" value="InterPro"/>
</dbReference>
<evidence type="ECO:0000313" key="7">
    <source>
        <dbReference type="Proteomes" id="UP000053105"/>
    </source>
</evidence>
<keyword evidence="4" id="KW-0243">Dynein</keyword>
<organism evidence="6 7">
    <name type="scientific">Melipona quadrifasciata</name>
    <dbReference type="NCBI Taxonomy" id="166423"/>
    <lineage>
        <taxon>Eukaryota</taxon>
        <taxon>Metazoa</taxon>
        <taxon>Ecdysozoa</taxon>
        <taxon>Arthropoda</taxon>
        <taxon>Hexapoda</taxon>
        <taxon>Insecta</taxon>
        <taxon>Pterygota</taxon>
        <taxon>Neoptera</taxon>
        <taxon>Endopterygota</taxon>
        <taxon>Hymenoptera</taxon>
        <taxon>Apocrita</taxon>
        <taxon>Aculeata</taxon>
        <taxon>Apoidea</taxon>
        <taxon>Anthophila</taxon>
        <taxon>Apidae</taxon>
        <taxon>Melipona</taxon>
    </lineage>
</organism>